<dbReference type="PRINTS" id="PR00480">
    <property type="entry name" value="ASTACIN"/>
</dbReference>
<dbReference type="PANTHER" id="PTHR10127">
    <property type="entry name" value="DISCOIDIN, CUB, EGF, LAMININ , AND ZINC METALLOPROTEASE DOMAIN CONTAINING"/>
    <property type="match status" value="1"/>
</dbReference>
<dbReference type="GO" id="GO:0008270">
    <property type="term" value="F:zinc ion binding"/>
    <property type="evidence" value="ECO:0007669"/>
    <property type="project" value="UniProtKB-UniRule"/>
</dbReference>
<evidence type="ECO:0000256" key="2">
    <source>
        <dbReference type="RuleBase" id="RU361183"/>
    </source>
</evidence>
<evidence type="ECO:0000259" key="3">
    <source>
        <dbReference type="PROSITE" id="PS51864"/>
    </source>
</evidence>
<keyword evidence="1 2" id="KW-0479">Metal-binding</keyword>
<dbReference type="InterPro" id="IPR006026">
    <property type="entry name" value="Peptidase_Metallo"/>
</dbReference>
<keyword evidence="1 2" id="KW-0378">Hydrolase</keyword>
<feature type="binding site" evidence="1">
    <location>
        <position position="132"/>
    </location>
    <ligand>
        <name>Zn(2+)</name>
        <dbReference type="ChEBI" id="CHEBI:29105"/>
        <note>catalytic</note>
    </ligand>
</feature>
<sequence length="242" mass="28702">MCTYYMIFVLGIVLGCITMIESDNKQFQFRNKRSMNYATKNNDTVYYTIDSKFSTSQKNYILQQIAKFNKYCEIWFPSVPDKMVSVHFTPNETSCFTLMKGRAGTSIVNLADRCFDEGWVMHEMGHALGFQHEHQRRDRDCYVEVDPSVSGNRNYGIRTNIETSYPYDWTSFMHYRRGTILRLRPEFYQYQFDQLGTYDALSPMDVNKLNFYFCRRGRHYCLINMDVCKKAKEFVKSKKCSK</sequence>
<keyword evidence="1 2" id="KW-0645">Protease</keyword>
<protein>
    <recommendedName>
        <fullName evidence="2">Metalloendopeptidase</fullName>
        <ecNumber evidence="2">3.4.24.-</ecNumber>
    </recommendedName>
</protein>
<dbReference type="Pfam" id="PF01400">
    <property type="entry name" value="Astacin"/>
    <property type="match status" value="1"/>
</dbReference>
<keyword evidence="1 2" id="KW-0482">Metalloprotease</keyword>
<dbReference type="GO" id="GO:0004222">
    <property type="term" value="F:metalloendopeptidase activity"/>
    <property type="evidence" value="ECO:0007669"/>
    <property type="project" value="UniProtKB-UniRule"/>
</dbReference>
<organism evidence="4">
    <name type="scientific">Homalodisca liturata</name>
    <dbReference type="NCBI Taxonomy" id="320908"/>
    <lineage>
        <taxon>Eukaryota</taxon>
        <taxon>Metazoa</taxon>
        <taxon>Ecdysozoa</taxon>
        <taxon>Arthropoda</taxon>
        <taxon>Hexapoda</taxon>
        <taxon>Insecta</taxon>
        <taxon>Pterygota</taxon>
        <taxon>Neoptera</taxon>
        <taxon>Paraneoptera</taxon>
        <taxon>Hemiptera</taxon>
        <taxon>Auchenorrhyncha</taxon>
        <taxon>Membracoidea</taxon>
        <taxon>Cicadellidae</taxon>
        <taxon>Cicadellinae</taxon>
        <taxon>Proconiini</taxon>
        <taxon>Homalodisca</taxon>
    </lineage>
</organism>
<feature type="binding site" evidence="1">
    <location>
        <position position="122"/>
    </location>
    <ligand>
        <name>Zn(2+)</name>
        <dbReference type="ChEBI" id="CHEBI:29105"/>
        <note>catalytic</note>
    </ligand>
</feature>
<keyword evidence="2" id="KW-0732">Signal</keyword>
<dbReference type="PROSITE" id="PS51864">
    <property type="entry name" value="ASTACIN"/>
    <property type="match status" value="1"/>
</dbReference>
<name>A0A1B6I1A4_9HEMI</name>
<dbReference type="InterPro" id="IPR024079">
    <property type="entry name" value="MetalloPept_cat_dom_sf"/>
</dbReference>
<comment type="caution">
    <text evidence="1">Lacks conserved residue(s) required for the propagation of feature annotation.</text>
</comment>
<evidence type="ECO:0000313" key="4">
    <source>
        <dbReference type="EMBL" id="JAS80727.1"/>
    </source>
</evidence>
<feature type="chain" id="PRO_5008447285" description="Metalloendopeptidase" evidence="2">
    <location>
        <begin position="23"/>
        <end position="242"/>
    </location>
</feature>
<dbReference type="EMBL" id="GECU01026979">
    <property type="protein sequence ID" value="JAS80727.1"/>
    <property type="molecule type" value="Transcribed_RNA"/>
</dbReference>
<dbReference type="InterPro" id="IPR001506">
    <property type="entry name" value="Peptidase_M12A"/>
</dbReference>
<dbReference type="EC" id="3.4.24.-" evidence="2"/>
<accession>A0A1B6I1A4</accession>
<dbReference type="PANTHER" id="PTHR10127:SF850">
    <property type="entry name" value="METALLOENDOPEPTIDASE"/>
    <property type="match status" value="1"/>
</dbReference>
<proteinExistence type="predicted"/>
<dbReference type="SMART" id="SM00235">
    <property type="entry name" value="ZnMc"/>
    <property type="match status" value="1"/>
</dbReference>
<feature type="binding site" evidence="1">
    <location>
        <position position="126"/>
    </location>
    <ligand>
        <name>Zn(2+)</name>
        <dbReference type="ChEBI" id="CHEBI:29105"/>
        <note>catalytic</note>
    </ligand>
</feature>
<keyword evidence="1 2" id="KW-0862">Zinc</keyword>
<feature type="domain" description="Peptidase M12A" evidence="3">
    <location>
        <begin position="24"/>
        <end position="215"/>
    </location>
</feature>
<dbReference type="Gene3D" id="3.40.390.10">
    <property type="entry name" value="Collagenase (Catalytic Domain)"/>
    <property type="match status" value="1"/>
</dbReference>
<feature type="active site" evidence="1">
    <location>
        <position position="123"/>
    </location>
</feature>
<reference evidence="4" key="1">
    <citation type="submission" date="2015-11" db="EMBL/GenBank/DDBJ databases">
        <title>De novo transcriptome assembly of four potential Pierce s Disease insect vectors from Arizona vineyards.</title>
        <authorList>
            <person name="Tassone E.E."/>
        </authorList>
    </citation>
    <scope>NUCLEOTIDE SEQUENCE</scope>
</reference>
<gene>
    <name evidence="4" type="ORF">g.12327</name>
</gene>
<comment type="cofactor">
    <cofactor evidence="1 2">
        <name>Zn(2+)</name>
        <dbReference type="ChEBI" id="CHEBI:29105"/>
    </cofactor>
    <text evidence="1 2">Binds 1 zinc ion per subunit.</text>
</comment>
<dbReference type="AlphaFoldDB" id="A0A1B6I1A4"/>
<dbReference type="GO" id="GO:0006508">
    <property type="term" value="P:proteolysis"/>
    <property type="evidence" value="ECO:0007669"/>
    <property type="project" value="UniProtKB-KW"/>
</dbReference>
<dbReference type="SUPFAM" id="SSF55486">
    <property type="entry name" value="Metalloproteases ('zincins'), catalytic domain"/>
    <property type="match status" value="1"/>
</dbReference>
<evidence type="ECO:0000256" key="1">
    <source>
        <dbReference type="PROSITE-ProRule" id="PRU01211"/>
    </source>
</evidence>
<feature type="signal peptide" evidence="2">
    <location>
        <begin position="1"/>
        <end position="22"/>
    </location>
</feature>